<keyword evidence="1" id="KW-0472">Membrane</keyword>
<name>A0A212R9B5_RHOAC</name>
<evidence type="ECO:0000313" key="4">
    <source>
        <dbReference type="Proteomes" id="UP000198418"/>
    </source>
</evidence>
<dbReference type="EMBL" id="FYDG01000003">
    <property type="protein sequence ID" value="SNB68596.1"/>
    <property type="molecule type" value="Genomic_DNA"/>
</dbReference>
<evidence type="ECO:0000256" key="1">
    <source>
        <dbReference type="SAM" id="Phobius"/>
    </source>
</evidence>
<evidence type="ECO:0000313" key="3">
    <source>
        <dbReference type="EMBL" id="SNB68596.1"/>
    </source>
</evidence>
<evidence type="ECO:0000256" key="2">
    <source>
        <dbReference type="SAM" id="SignalP"/>
    </source>
</evidence>
<keyword evidence="4" id="KW-1185">Reference proteome</keyword>
<feature type="chain" id="PRO_5012284479" description="Cytochrome C oxidase subunit IV" evidence="2">
    <location>
        <begin position="26"/>
        <end position="108"/>
    </location>
</feature>
<feature type="signal peptide" evidence="2">
    <location>
        <begin position="1"/>
        <end position="25"/>
    </location>
</feature>
<dbReference type="AlphaFoldDB" id="A0A212R9B5"/>
<protein>
    <recommendedName>
        <fullName evidence="5">Cytochrome C oxidase subunit IV</fullName>
    </recommendedName>
</protein>
<dbReference type="Proteomes" id="UP000198418">
    <property type="component" value="Unassembled WGS sequence"/>
</dbReference>
<feature type="transmembrane region" description="Helical" evidence="1">
    <location>
        <begin position="65"/>
        <end position="84"/>
    </location>
</feature>
<keyword evidence="1" id="KW-1133">Transmembrane helix</keyword>
<dbReference type="RefSeq" id="WP_088520215.1">
    <property type="nucleotide sequence ID" value="NZ_FYDG01000003.1"/>
</dbReference>
<keyword evidence="1" id="KW-0812">Transmembrane</keyword>
<accession>A0A212R9B5</accession>
<evidence type="ECO:0008006" key="5">
    <source>
        <dbReference type="Google" id="ProtNLM"/>
    </source>
</evidence>
<keyword evidence="2" id="KW-0732">Signal</keyword>
<organism evidence="3 4">
    <name type="scientific">Rhodoblastus acidophilus</name>
    <name type="common">Rhodopseudomonas acidophila</name>
    <dbReference type="NCBI Taxonomy" id="1074"/>
    <lineage>
        <taxon>Bacteria</taxon>
        <taxon>Pseudomonadati</taxon>
        <taxon>Pseudomonadota</taxon>
        <taxon>Alphaproteobacteria</taxon>
        <taxon>Hyphomicrobiales</taxon>
        <taxon>Rhodoblastaceae</taxon>
        <taxon>Rhodoblastus</taxon>
    </lineage>
</organism>
<gene>
    <name evidence="3" type="ORF">SAMN06265338_10386</name>
</gene>
<reference evidence="4" key="1">
    <citation type="submission" date="2017-06" db="EMBL/GenBank/DDBJ databases">
        <authorList>
            <person name="Varghese N."/>
            <person name="Submissions S."/>
        </authorList>
    </citation>
    <scope>NUCLEOTIDE SEQUENCE [LARGE SCALE GENOMIC DNA]</scope>
    <source>
        <strain evidence="4">DSM 137</strain>
    </source>
</reference>
<sequence length="108" mass="11059">MRRTFSSLVQAFLLLLTLSLALAFAAEAQASALWLAAVTLAAALKTRIVLARYLGLDAAPGALAGFFAATFLVLALVAGSILVFPTPIHQARGNAHLVATTGAPGANE</sequence>
<proteinExistence type="predicted"/>